<organism evidence="1 2">
    <name type="scientific">Cichorium intybus</name>
    <name type="common">Chicory</name>
    <dbReference type="NCBI Taxonomy" id="13427"/>
    <lineage>
        <taxon>Eukaryota</taxon>
        <taxon>Viridiplantae</taxon>
        <taxon>Streptophyta</taxon>
        <taxon>Embryophyta</taxon>
        <taxon>Tracheophyta</taxon>
        <taxon>Spermatophyta</taxon>
        <taxon>Magnoliopsida</taxon>
        <taxon>eudicotyledons</taxon>
        <taxon>Gunneridae</taxon>
        <taxon>Pentapetalae</taxon>
        <taxon>asterids</taxon>
        <taxon>campanulids</taxon>
        <taxon>Asterales</taxon>
        <taxon>Asteraceae</taxon>
        <taxon>Cichorioideae</taxon>
        <taxon>Cichorieae</taxon>
        <taxon>Cichoriinae</taxon>
        <taxon>Cichorium</taxon>
    </lineage>
</organism>
<comment type="caution">
    <text evidence="1">The sequence shown here is derived from an EMBL/GenBank/DDBJ whole genome shotgun (WGS) entry which is preliminary data.</text>
</comment>
<name>A0ACB9ADT0_CICIN</name>
<keyword evidence="2" id="KW-1185">Reference proteome</keyword>
<evidence type="ECO:0000313" key="1">
    <source>
        <dbReference type="EMBL" id="KAI3708367.1"/>
    </source>
</evidence>
<reference evidence="1 2" key="2">
    <citation type="journal article" date="2022" name="Mol. Ecol. Resour.">
        <title>The genomes of chicory, endive, great burdock and yacon provide insights into Asteraceae paleo-polyploidization history and plant inulin production.</title>
        <authorList>
            <person name="Fan W."/>
            <person name="Wang S."/>
            <person name="Wang H."/>
            <person name="Wang A."/>
            <person name="Jiang F."/>
            <person name="Liu H."/>
            <person name="Zhao H."/>
            <person name="Xu D."/>
            <person name="Zhang Y."/>
        </authorList>
    </citation>
    <scope>NUCLEOTIDE SEQUENCE [LARGE SCALE GENOMIC DNA]</scope>
    <source>
        <strain evidence="2">cv. Punajuju</strain>
        <tissue evidence="1">Leaves</tissue>
    </source>
</reference>
<dbReference type="Proteomes" id="UP001055811">
    <property type="component" value="Linkage Group LG07"/>
</dbReference>
<protein>
    <submittedName>
        <fullName evidence="1">Uncharacterized protein</fullName>
    </submittedName>
</protein>
<reference evidence="2" key="1">
    <citation type="journal article" date="2022" name="Mol. Ecol. Resour.">
        <title>The genomes of chicory, endive, great burdock and yacon provide insights into Asteraceae palaeo-polyploidization history and plant inulin production.</title>
        <authorList>
            <person name="Fan W."/>
            <person name="Wang S."/>
            <person name="Wang H."/>
            <person name="Wang A."/>
            <person name="Jiang F."/>
            <person name="Liu H."/>
            <person name="Zhao H."/>
            <person name="Xu D."/>
            <person name="Zhang Y."/>
        </authorList>
    </citation>
    <scope>NUCLEOTIDE SEQUENCE [LARGE SCALE GENOMIC DNA]</scope>
    <source>
        <strain evidence="2">cv. Punajuju</strain>
    </source>
</reference>
<dbReference type="EMBL" id="CM042015">
    <property type="protein sequence ID" value="KAI3708367.1"/>
    <property type="molecule type" value="Genomic_DNA"/>
</dbReference>
<accession>A0ACB9ADT0</accession>
<evidence type="ECO:0000313" key="2">
    <source>
        <dbReference type="Proteomes" id="UP001055811"/>
    </source>
</evidence>
<sequence>MLPDPSSASVERAIDISGRTYQLYWCYQCHRTVRIASDNPAIMCPRCFGQFVYEVNIHRPRLVVEFTEFDPSPEARMLEALSLMLDPPVRQGNQHDGRFTDVGIQPPWGRNHGWRRRRVRRNSPFDDMDGWDPESGILARPRSRSWVILTPNDLPRIPDNSNNNSNNDTDPENMVPRGVDPRNYFAGSELNELIEELTQNDRPGPPPAPDSAINALPHVKITQTHLLNDSQSCAVCMEDFKVGGRAKELPCNHIFHSECIVPWLRLHNSCPVCRNELPVATITTDGTSDSSEDGMDSFIDGRRRRQRCLGWRRLASVWPFHTRSGPPSSHGDSNVTAREDSRVHSCSIL</sequence>
<proteinExistence type="predicted"/>
<gene>
    <name evidence="1" type="ORF">L2E82_37535</name>
</gene>